<protein>
    <recommendedName>
        <fullName evidence="3">histidine kinase</fullName>
        <ecNumber evidence="3">2.7.13.3</ecNumber>
    </recommendedName>
</protein>
<dbReference type="AlphaFoldDB" id="A0A5Z5LC49"/>
<dbReference type="PANTHER" id="PTHR45339">
    <property type="entry name" value="HYBRID SIGNAL TRANSDUCTION HISTIDINE KINASE J"/>
    <property type="match status" value="1"/>
</dbReference>
<comment type="caution">
    <text evidence="23">The sequence shown here is derived from an EMBL/GenBank/DDBJ whole genome shotgun (WGS) entry which is preliminary data.</text>
</comment>
<evidence type="ECO:0000256" key="17">
    <source>
        <dbReference type="SAM" id="Coils"/>
    </source>
</evidence>
<dbReference type="CDD" id="cd00088">
    <property type="entry name" value="HPT"/>
    <property type="match status" value="1"/>
</dbReference>
<reference evidence="23" key="1">
    <citation type="submission" date="2018-08" db="EMBL/GenBank/DDBJ databases">
        <authorList>
            <consortium name="NARMS: The National Antimicrobial Resistance Monitoring System"/>
        </authorList>
    </citation>
    <scope>NUCLEOTIDE SEQUENCE</scope>
    <source>
        <strain evidence="23">CVM N54716</strain>
    </source>
</reference>
<keyword evidence="4" id="KW-1003">Cell membrane</keyword>
<evidence type="ECO:0000256" key="4">
    <source>
        <dbReference type="ARBA" id="ARBA00022475"/>
    </source>
</evidence>
<dbReference type="Gene3D" id="6.10.340.10">
    <property type="match status" value="1"/>
</dbReference>
<comment type="subcellular location">
    <subcellularLocation>
        <location evidence="2">Cell inner membrane</location>
        <topology evidence="2">Multi-pass membrane protein</topology>
    </subcellularLocation>
</comment>
<dbReference type="SUPFAM" id="SSF55874">
    <property type="entry name" value="ATPase domain of HSP90 chaperone/DNA topoisomerase II/histidine kinase"/>
    <property type="match status" value="1"/>
</dbReference>
<accession>A0A5Z5LC49</accession>
<dbReference type="Gene3D" id="1.20.120.160">
    <property type="entry name" value="HPT domain"/>
    <property type="match status" value="1"/>
</dbReference>
<dbReference type="CDD" id="cd00082">
    <property type="entry name" value="HisKA"/>
    <property type="match status" value="1"/>
</dbReference>
<evidence type="ECO:0000256" key="11">
    <source>
        <dbReference type="ARBA" id="ARBA00022840"/>
    </source>
</evidence>
<evidence type="ECO:0000256" key="10">
    <source>
        <dbReference type="ARBA" id="ARBA00022777"/>
    </source>
</evidence>
<dbReference type="InterPro" id="IPR036641">
    <property type="entry name" value="HPT_dom_sf"/>
</dbReference>
<evidence type="ECO:0000256" key="5">
    <source>
        <dbReference type="ARBA" id="ARBA00022519"/>
    </source>
</evidence>
<dbReference type="FunFam" id="3.30.565.10:FF:000020">
    <property type="entry name" value="Histidine kinase"/>
    <property type="match status" value="1"/>
</dbReference>
<keyword evidence="7 23" id="KW-0808">Transferase</keyword>
<keyword evidence="17" id="KW-0175">Coiled coil</keyword>
<dbReference type="Pfam" id="PF00672">
    <property type="entry name" value="HAMP"/>
    <property type="match status" value="1"/>
</dbReference>
<dbReference type="CDD" id="cd06225">
    <property type="entry name" value="HAMP"/>
    <property type="match status" value="1"/>
</dbReference>
<keyword evidence="5" id="KW-0997">Cell inner membrane</keyword>
<dbReference type="Gene3D" id="3.30.565.10">
    <property type="entry name" value="Histidine kinase-like ATPase, C-terminal domain"/>
    <property type="match status" value="1"/>
</dbReference>
<dbReference type="InterPro" id="IPR003660">
    <property type="entry name" value="HAMP_dom"/>
</dbReference>
<feature type="modified residue" description="4-aspartylphosphate" evidence="16">
    <location>
        <position position="718"/>
    </location>
</feature>
<dbReference type="InterPro" id="IPR003594">
    <property type="entry name" value="HATPase_dom"/>
</dbReference>
<evidence type="ECO:0000256" key="8">
    <source>
        <dbReference type="ARBA" id="ARBA00022692"/>
    </source>
</evidence>
<dbReference type="PROSITE" id="PS50110">
    <property type="entry name" value="RESPONSE_REGULATORY"/>
    <property type="match status" value="1"/>
</dbReference>
<feature type="domain" description="Histidine kinase" evidence="19">
    <location>
        <begin position="299"/>
        <end position="520"/>
    </location>
</feature>
<feature type="coiled-coil region" evidence="17">
    <location>
        <begin position="251"/>
        <end position="289"/>
    </location>
</feature>
<keyword evidence="9" id="KW-0547">Nucleotide-binding</keyword>
<dbReference type="EC" id="2.7.13.3" evidence="3"/>
<dbReference type="SUPFAM" id="SSF52172">
    <property type="entry name" value="CheY-like"/>
    <property type="match status" value="1"/>
</dbReference>
<evidence type="ECO:0000259" key="20">
    <source>
        <dbReference type="PROSITE" id="PS50110"/>
    </source>
</evidence>
<feature type="transmembrane region" description="Helical" evidence="18">
    <location>
        <begin position="177"/>
        <end position="199"/>
    </location>
</feature>
<sequence>MTNYSLRARMMILILAPTVLIGLLLSIFFVVHRYNDLQRQLEDAGASIIEPLAVSSEYGMNLQNRESIGQLISVLHRRHSDIVRAISVYDDHNRLFVTSNFHLDPSQMQLPAGAPFPRRLSVDRHGDIMILRTPIISESYSPDESAIADAKNTKNMLGYVALELDLKSVRLQQYKEIFISSVMMLFCIGIALIFGWRLMRDVTGPIRNMVNTVDRIRRGQLDSRVEGFMLGELDMLKNGINSMAMSLAADHEEMQHNIDQATSDLRETLEQMEIQNVELDLAKKRAQEAARIKSEFLANMSHELRTPLNGVIGFTRLTLKTELNPTQRDHLNTIERSANNLLAIINDVLDFSKLEAGKLILESIPFPLRNTLDEVVTLLAHSSHDKGLELTLNIKNDVPDNVIGDPLRLQQVITNLVGNAIKFTESGNIDILVEKRALSNTKVQIEVQIRDTGIGIPERDQSRLFQAFRQADASISRRHGGTGLGLVITQKLVNEMGGDISFHSQPNRGSTFWFHIHLDLNPNVIIDGPSTACLAGKRLAYIEPNATAAQCTLDLLSDTPVEVVYSPTFSALPLAHYDIMILSVPVTFREPLTMQHERLAKAASMTDFLLLALPCHAQINAEKLKQGGAAACLLKPLTSTRLLPALTEYCQLNHHPEPLLMDTSKITMTVMAVDDNPANLKLIGALLEDKVQHVELCDSGHQAVDRAKQMQFDLILMDIQMPDMDGIRACELIHQLPHQQQTPVIAVTAHAMAGQKEKLLSAGMNDYLAKPIEEEKLHNLLLRYKPGANVAARLMAPEPAEFIFNPNATLDWQLALRQAAGKPDLARDMLQMLIDFLPEVRNKIEEQLVGENPNGLVDLVHKLHGSCGYSGVPRMKNLCQLIEQQLRSGVHEEELEPEFLELLDEMDNVAREAKKILG</sequence>
<dbReference type="CDD" id="cd16922">
    <property type="entry name" value="HATPase_EvgS-ArcB-TorS-like"/>
    <property type="match status" value="1"/>
</dbReference>
<evidence type="ECO:0000256" key="7">
    <source>
        <dbReference type="ARBA" id="ARBA00022679"/>
    </source>
</evidence>
<evidence type="ECO:0000259" key="21">
    <source>
        <dbReference type="PROSITE" id="PS50885"/>
    </source>
</evidence>
<dbReference type="NCBIfam" id="NF008318">
    <property type="entry name" value="PRK11107.1"/>
    <property type="match status" value="1"/>
</dbReference>
<dbReference type="PROSITE" id="PS50885">
    <property type="entry name" value="HAMP"/>
    <property type="match status" value="1"/>
</dbReference>
<dbReference type="Gene3D" id="1.10.287.130">
    <property type="match status" value="1"/>
</dbReference>
<dbReference type="PRINTS" id="PR00344">
    <property type="entry name" value="BCTRLSENSOR"/>
</dbReference>
<dbReference type="InterPro" id="IPR008207">
    <property type="entry name" value="Sig_transdc_His_kin_Hpt_dom"/>
</dbReference>
<dbReference type="FunFam" id="3.40.50.2300:FF:000109">
    <property type="entry name" value="Histidine kinase"/>
    <property type="match status" value="1"/>
</dbReference>
<dbReference type="SMART" id="SM00073">
    <property type="entry name" value="HPT"/>
    <property type="match status" value="1"/>
</dbReference>
<evidence type="ECO:0000256" key="9">
    <source>
        <dbReference type="ARBA" id="ARBA00022741"/>
    </source>
</evidence>
<keyword evidence="6 16" id="KW-0597">Phosphoprotein</keyword>
<dbReference type="SMART" id="SM00448">
    <property type="entry name" value="REC"/>
    <property type="match status" value="1"/>
</dbReference>
<evidence type="ECO:0000256" key="16">
    <source>
        <dbReference type="PROSITE-ProRule" id="PRU00169"/>
    </source>
</evidence>
<evidence type="ECO:0000256" key="1">
    <source>
        <dbReference type="ARBA" id="ARBA00000085"/>
    </source>
</evidence>
<feature type="domain" description="HAMP" evidence="21">
    <location>
        <begin position="200"/>
        <end position="252"/>
    </location>
</feature>
<dbReference type="Pfam" id="PF00512">
    <property type="entry name" value="HisKA"/>
    <property type="match status" value="1"/>
</dbReference>
<dbReference type="GO" id="GO:0005886">
    <property type="term" value="C:plasma membrane"/>
    <property type="evidence" value="ECO:0007669"/>
    <property type="project" value="UniProtKB-SubCell"/>
</dbReference>
<dbReference type="InterPro" id="IPR011006">
    <property type="entry name" value="CheY-like_superfamily"/>
</dbReference>
<evidence type="ECO:0000256" key="18">
    <source>
        <dbReference type="SAM" id="Phobius"/>
    </source>
</evidence>
<name>A0A5Z5LC49_SALEN</name>
<feature type="domain" description="HPt" evidence="22">
    <location>
        <begin position="822"/>
        <end position="918"/>
    </location>
</feature>
<keyword evidence="10 23" id="KW-0418">Kinase</keyword>
<dbReference type="Pfam" id="PF02518">
    <property type="entry name" value="HATPase_c"/>
    <property type="match status" value="1"/>
</dbReference>
<dbReference type="Pfam" id="PF00072">
    <property type="entry name" value="Response_reg"/>
    <property type="match status" value="1"/>
</dbReference>
<dbReference type="InterPro" id="IPR001789">
    <property type="entry name" value="Sig_transdc_resp-reg_receiver"/>
</dbReference>
<dbReference type="InterPro" id="IPR003661">
    <property type="entry name" value="HisK_dim/P_dom"/>
</dbReference>
<dbReference type="FunFam" id="1.10.287.130:FF:000003">
    <property type="entry name" value="Histidine kinase"/>
    <property type="match status" value="1"/>
</dbReference>
<feature type="modified residue" description="Phosphohistidine" evidence="15">
    <location>
        <position position="861"/>
    </location>
</feature>
<dbReference type="InterPro" id="IPR005467">
    <property type="entry name" value="His_kinase_dom"/>
</dbReference>
<dbReference type="InterPro" id="IPR036890">
    <property type="entry name" value="HATPase_C_sf"/>
</dbReference>
<organism evidence="23">
    <name type="scientific">Salmonella enteritidis</name>
    <dbReference type="NCBI Taxonomy" id="149539"/>
    <lineage>
        <taxon>Bacteria</taxon>
        <taxon>Pseudomonadati</taxon>
        <taxon>Pseudomonadota</taxon>
        <taxon>Gammaproteobacteria</taxon>
        <taxon>Enterobacterales</taxon>
        <taxon>Enterobacteriaceae</taxon>
        <taxon>Salmonella</taxon>
    </lineage>
</organism>
<dbReference type="SMART" id="SM00304">
    <property type="entry name" value="HAMP"/>
    <property type="match status" value="1"/>
</dbReference>
<evidence type="ECO:0000256" key="12">
    <source>
        <dbReference type="ARBA" id="ARBA00022989"/>
    </source>
</evidence>
<dbReference type="InterPro" id="IPR036097">
    <property type="entry name" value="HisK_dim/P_sf"/>
</dbReference>
<dbReference type="SMART" id="SM00387">
    <property type="entry name" value="HATPase_c"/>
    <property type="match status" value="1"/>
</dbReference>
<keyword evidence="14 18" id="KW-0472">Membrane</keyword>
<proteinExistence type="predicted"/>
<dbReference type="CDD" id="cd17546">
    <property type="entry name" value="REC_hyHK_CKI1_RcsC-like"/>
    <property type="match status" value="1"/>
</dbReference>
<dbReference type="Gene3D" id="3.40.50.2300">
    <property type="match status" value="1"/>
</dbReference>
<evidence type="ECO:0000256" key="2">
    <source>
        <dbReference type="ARBA" id="ARBA00004429"/>
    </source>
</evidence>
<dbReference type="InterPro" id="IPR004358">
    <property type="entry name" value="Sig_transdc_His_kin-like_C"/>
</dbReference>
<dbReference type="PANTHER" id="PTHR45339:SF1">
    <property type="entry name" value="HYBRID SIGNAL TRANSDUCTION HISTIDINE KINASE J"/>
    <property type="match status" value="1"/>
</dbReference>
<dbReference type="GO" id="GO:0000155">
    <property type="term" value="F:phosphorelay sensor kinase activity"/>
    <property type="evidence" value="ECO:0007669"/>
    <property type="project" value="InterPro"/>
</dbReference>
<dbReference type="InterPro" id="IPR019247">
    <property type="entry name" value="Histidine_kinase_BarA_N"/>
</dbReference>
<keyword evidence="8 18" id="KW-0812">Transmembrane</keyword>
<dbReference type="Pfam" id="PF01627">
    <property type="entry name" value="Hpt"/>
    <property type="match status" value="1"/>
</dbReference>
<dbReference type="GO" id="GO:0005524">
    <property type="term" value="F:ATP binding"/>
    <property type="evidence" value="ECO:0007669"/>
    <property type="project" value="UniProtKB-KW"/>
</dbReference>
<dbReference type="SUPFAM" id="SSF47226">
    <property type="entry name" value="Histidine-containing phosphotransfer domain, HPT domain"/>
    <property type="match status" value="1"/>
</dbReference>
<dbReference type="PROSITE" id="PS50109">
    <property type="entry name" value="HIS_KIN"/>
    <property type="match status" value="1"/>
</dbReference>
<keyword evidence="13" id="KW-0902">Two-component regulatory system</keyword>
<keyword evidence="12 18" id="KW-1133">Transmembrane helix</keyword>
<feature type="transmembrane region" description="Helical" evidence="18">
    <location>
        <begin position="12"/>
        <end position="31"/>
    </location>
</feature>
<feature type="domain" description="Response regulatory" evidence="20">
    <location>
        <begin position="669"/>
        <end position="785"/>
    </location>
</feature>
<evidence type="ECO:0000313" key="23">
    <source>
        <dbReference type="EMBL" id="ECS2157814.1"/>
    </source>
</evidence>
<evidence type="ECO:0000256" key="15">
    <source>
        <dbReference type="PROSITE-ProRule" id="PRU00110"/>
    </source>
</evidence>
<evidence type="ECO:0000256" key="13">
    <source>
        <dbReference type="ARBA" id="ARBA00023012"/>
    </source>
</evidence>
<dbReference type="Pfam" id="PF09984">
    <property type="entry name" value="sCache_4"/>
    <property type="match status" value="1"/>
</dbReference>
<dbReference type="PROSITE" id="PS50894">
    <property type="entry name" value="HPT"/>
    <property type="match status" value="1"/>
</dbReference>
<gene>
    <name evidence="23" type="primary">barA</name>
    <name evidence="23" type="ORF">APO02_08725</name>
</gene>
<dbReference type="SUPFAM" id="SSF47384">
    <property type="entry name" value="Homodimeric domain of signal transducing histidine kinase"/>
    <property type="match status" value="1"/>
</dbReference>
<evidence type="ECO:0000256" key="6">
    <source>
        <dbReference type="ARBA" id="ARBA00022553"/>
    </source>
</evidence>
<evidence type="ECO:0000259" key="22">
    <source>
        <dbReference type="PROSITE" id="PS50894"/>
    </source>
</evidence>
<evidence type="ECO:0000256" key="14">
    <source>
        <dbReference type="ARBA" id="ARBA00023136"/>
    </source>
</evidence>
<comment type="catalytic activity">
    <reaction evidence="1">
        <text>ATP + protein L-histidine = ADP + protein N-phospho-L-histidine.</text>
        <dbReference type="EC" id="2.7.13.3"/>
    </reaction>
</comment>
<dbReference type="EMBL" id="AAKIWL010000003">
    <property type="protein sequence ID" value="ECS2157814.1"/>
    <property type="molecule type" value="Genomic_DNA"/>
</dbReference>
<evidence type="ECO:0000256" key="3">
    <source>
        <dbReference type="ARBA" id="ARBA00012438"/>
    </source>
</evidence>
<dbReference type="SMART" id="SM00388">
    <property type="entry name" value="HisKA"/>
    <property type="match status" value="1"/>
</dbReference>
<evidence type="ECO:0000259" key="19">
    <source>
        <dbReference type="PROSITE" id="PS50109"/>
    </source>
</evidence>
<keyword evidence="11" id="KW-0067">ATP-binding</keyword>